<dbReference type="EC" id="5.3.2.-" evidence="4"/>
<dbReference type="OrthoDB" id="9799841at2"/>
<evidence type="ECO:0000259" key="5">
    <source>
        <dbReference type="Pfam" id="PF01361"/>
    </source>
</evidence>
<dbReference type="EMBL" id="CP026604">
    <property type="protein sequence ID" value="AWB65898.1"/>
    <property type="molecule type" value="Genomic_DNA"/>
</dbReference>
<sequence>MPIVTIQVTDEGVSHEQKAELIKRSTDMLSQVLNKDPQTTFVLIEEIALENWGVAGITAKQFRQLQQNQ</sequence>
<organism evidence="6 7">
    <name type="scientific">Saccharobesus litoralis</name>
    <dbReference type="NCBI Taxonomy" id="2172099"/>
    <lineage>
        <taxon>Bacteria</taxon>
        <taxon>Pseudomonadati</taxon>
        <taxon>Pseudomonadota</taxon>
        <taxon>Gammaproteobacteria</taxon>
        <taxon>Alteromonadales</taxon>
        <taxon>Alteromonadaceae</taxon>
        <taxon>Saccharobesus</taxon>
    </lineage>
</organism>
<dbReference type="InterPro" id="IPR004370">
    <property type="entry name" value="4-OT-like_dom"/>
</dbReference>
<dbReference type="GO" id="GO:0016853">
    <property type="term" value="F:isomerase activity"/>
    <property type="evidence" value="ECO:0007669"/>
    <property type="project" value="UniProtKB-UniRule"/>
</dbReference>
<dbReference type="Pfam" id="PF01361">
    <property type="entry name" value="Tautomerase"/>
    <property type="match status" value="1"/>
</dbReference>
<feature type="active site" description="Proton acceptor; via imino nitrogen" evidence="3">
    <location>
        <position position="2"/>
    </location>
</feature>
<protein>
    <recommendedName>
        <fullName evidence="4">Tautomerase</fullName>
        <ecNumber evidence="4">5.3.2.-</ecNumber>
    </recommendedName>
</protein>
<dbReference type="PANTHER" id="PTHR35530">
    <property type="entry name" value="TAUTOMERASE-RELATED"/>
    <property type="match status" value="1"/>
</dbReference>
<dbReference type="Proteomes" id="UP000244441">
    <property type="component" value="Chromosome"/>
</dbReference>
<keyword evidence="2 4" id="KW-0413">Isomerase</keyword>
<evidence type="ECO:0000256" key="4">
    <source>
        <dbReference type="RuleBase" id="RU362032"/>
    </source>
</evidence>
<dbReference type="SUPFAM" id="SSF55331">
    <property type="entry name" value="Tautomerase/MIF"/>
    <property type="match status" value="1"/>
</dbReference>
<name>A0A2S0VNW1_9ALTE</name>
<dbReference type="InterPro" id="IPR018191">
    <property type="entry name" value="4-OT"/>
</dbReference>
<evidence type="ECO:0000256" key="2">
    <source>
        <dbReference type="ARBA" id="ARBA00023235"/>
    </source>
</evidence>
<dbReference type="NCBIfam" id="TIGR00013">
    <property type="entry name" value="taut"/>
    <property type="match status" value="1"/>
</dbReference>
<comment type="similarity">
    <text evidence="1 4">Belongs to the 4-oxalocrotonate tautomerase family.</text>
</comment>
<feature type="domain" description="4-oxalocrotonate tautomerase-like" evidence="5">
    <location>
        <begin position="2"/>
        <end position="56"/>
    </location>
</feature>
<dbReference type="InterPro" id="IPR014347">
    <property type="entry name" value="Tautomerase/MIF_sf"/>
</dbReference>
<evidence type="ECO:0000256" key="1">
    <source>
        <dbReference type="ARBA" id="ARBA00006723"/>
    </source>
</evidence>
<accession>A0A2S0VNW1</accession>
<reference evidence="6 7" key="1">
    <citation type="submission" date="2018-01" db="EMBL/GenBank/DDBJ databases">
        <title>Genome sequence of a Cantenovulum-like bacteria.</title>
        <authorList>
            <person name="Tan W.R."/>
            <person name="Lau N.-S."/>
            <person name="Go F."/>
            <person name="Amirul A.-A.A."/>
        </authorList>
    </citation>
    <scope>NUCLEOTIDE SEQUENCE [LARGE SCALE GENOMIC DNA]</scope>
    <source>
        <strain evidence="6 7">CCB-QB4</strain>
    </source>
</reference>
<keyword evidence="7" id="KW-1185">Reference proteome</keyword>
<proteinExistence type="inferred from homology"/>
<gene>
    <name evidence="6" type="ORF">C2869_05330</name>
</gene>
<evidence type="ECO:0000256" key="3">
    <source>
        <dbReference type="PIRSR" id="PIRSR618191-1"/>
    </source>
</evidence>
<dbReference type="Gene3D" id="3.30.429.10">
    <property type="entry name" value="Macrophage Migration Inhibitory Factor"/>
    <property type="match status" value="1"/>
</dbReference>
<evidence type="ECO:0000313" key="7">
    <source>
        <dbReference type="Proteomes" id="UP000244441"/>
    </source>
</evidence>
<dbReference type="RefSeq" id="WP_108601971.1">
    <property type="nucleotide sequence ID" value="NZ_CP026604.1"/>
</dbReference>
<evidence type="ECO:0000313" key="6">
    <source>
        <dbReference type="EMBL" id="AWB65898.1"/>
    </source>
</evidence>
<dbReference type="KEGG" id="cate:C2869_05330"/>
<dbReference type="PANTHER" id="PTHR35530:SF1">
    <property type="entry name" value="2-HYDROXYMUCONATE TAUTOMERASE"/>
    <property type="match status" value="1"/>
</dbReference>
<dbReference type="AlphaFoldDB" id="A0A2S0VNW1"/>